<evidence type="ECO:0000256" key="3">
    <source>
        <dbReference type="ARBA" id="ARBA00022907"/>
    </source>
</evidence>
<keyword evidence="7" id="KW-1185">Reference proteome</keyword>
<feature type="domain" description="PID" evidence="6">
    <location>
        <begin position="115"/>
        <end position="258"/>
    </location>
</feature>
<dbReference type="PANTHER" id="PTHR11232">
    <property type="entry name" value="PHOSPHOTYROSINE INTERACTION DOMAIN-CONTAINING FAMILY MEMBER"/>
    <property type="match status" value="1"/>
</dbReference>
<dbReference type="Gene3D" id="2.30.29.30">
    <property type="entry name" value="Pleckstrin-homology domain (PH domain)/Phosphotyrosine-binding domain (PTB)"/>
    <property type="match status" value="1"/>
</dbReference>
<feature type="compositionally biased region" description="Polar residues" evidence="5">
    <location>
        <begin position="397"/>
        <end position="407"/>
    </location>
</feature>
<accession>A0A1I7TIV0</accession>
<dbReference type="AlphaFoldDB" id="A0A1I7TIV0"/>
<proteinExistence type="inferred from homology"/>
<comment type="similarity">
    <text evidence="4">Belongs to the ced-6 family.</text>
</comment>
<evidence type="ECO:0000256" key="5">
    <source>
        <dbReference type="SAM" id="MobiDB-lite"/>
    </source>
</evidence>
<name>A0A1I7TIV0_9PELO</name>
<feature type="compositionally biased region" description="Pro residues" evidence="5">
    <location>
        <begin position="363"/>
        <end position="392"/>
    </location>
</feature>
<dbReference type="InterPro" id="IPR006020">
    <property type="entry name" value="PTB/PI_dom"/>
</dbReference>
<dbReference type="WBParaSite" id="Csp11.Scaffold626.g6363.t2">
    <property type="protein sequence ID" value="Csp11.Scaffold626.g6363.t2"/>
    <property type="gene ID" value="Csp11.Scaffold626.g6363"/>
</dbReference>
<dbReference type="PANTHER" id="PTHR11232:SF77">
    <property type="entry name" value="GULP PTB DOMAIN CONTAINING ENGULFMENT ADAPTOR 1"/>
    <property type="match status" value="1"/>
</dbReference>
<feature type="compositionally biased region" description="Pro residues" evidence="5">
    <location>
        <begin position="303"/>
        <end position="326"/>
    </location>
</feature>
<dbReference type="SMART" id="SM00462">
    <property type="entry name" value="PTB"/>
    <property type="match status" value="1"/>
</dbReference>
<dbReference type="Pfam" id="PF00640">
    <property type="entry name" value="PID"/>
    <property type="match status" value="1"/>
</dbReference>
<dbReference type="STRING" id="1561998.A0A1I7TIV0"/>
<evidence type="ECO:0000256" key="2">
    <source>
        <dbReference type="ARBA" id="ARBA00022490"/>
    </source>
</evidence>
<dbReference type="Proteomes" id="UP000095282">
    <property type="component" value="Unplaced"/>
</dbReference>
<evidence type="ECO:0000313" key="7">
    <source>
        <dbReference type="Proteomes" id="UP000095282"/>
    </source>
</evidence>
<dbReference type="FunFam" id="2.30.29.30:FF:000118">
    <property type="entry name" value="GULP PTB domain containing engulfment adaptor 1"/>
    <property type="match status" value="1"/>
</dbReference>
<evidence type="ECO:0000259" key="6">
    <source>
        <dbReference type="PROSITE" id="PS01179"/>
    </source>
</evidence>
<dbReference type="PROSITE" id="PS01179">
    <property type="entry name" value="PID"/>
    <property type="match status" value="1"/>
</dbReference>
<evidence type="ECO:0000313" key="8">
    <source>
        <dbReference type="WBParaSite" id="Csp11.Scaffold626.g6363.t2"/>
    </source>
</evidence>
<evidence type="ECO:0000256" key="4">
    <source>
        <dbReference type="ARBA" id="ARBA00060944"/>
    </source>
</evidence>
<keyword evidence="2" id="KW-0963">Cytoplasm</keyword>
<feature type="region of interest" description="Disordered" evidence="5">
    <location>
        <begin position="519"/>
        <end position="547"/>
    </location>
</feature>
<keyword evidence="3" id="KW-0581">Phagocytosis</keyword>
<dbReference type="GO" id="GO:0005737">
    <property type="term" value="C:cytoplasm"/>
    <property type="evidence" value="ECO:0007669"/>
    <property type="project" value="UniProtKB-SubCell"/>
</dbReference>
<feature type="region of interest" description="Disordered" evidence="5">
    <location>
        <begin position="290"/>
        <end position="450"/>
    </location>
</feature>
<organism evidence="7 8">
    <name type="scientific">Caenorhabditis tropicalis</name>
    <dbReference type="NCBI Taxonomy" id="1561998"/>
    <lineage>
        <taxon>Eukaryota</taxon>
        <taxon>Metazoa</taxon>
        <taxon>Ecdysozoa</taxon>
        <taxon>Nematoda</taxon>
        <taxon>Chromadorea</taxon>
        <taxon>Rhabditida</taxon>
        <taxon>Rhabditina</taxon>
        <taxon>Rhabditomorpha</taxon>
        <taxon>Rhabditoidea</taxon>
        <taxon>Rhabditidae</taxon>
        <taxon>Peloderinae</taxon>
        <taxon>Caenorhabditis</taxon>
    </lineage>
</organism>
<dbReference type="InterPro" id="IPR011993">
    <property type="entry name" value="PH-like_dom_sf"/>
</dbReference>
<dbReference type="CDD" id="cd01273">
    <property type="entry name" value="PTB_CED-6"/>
    <property type="match status" value="1"/>
</dbReference>
<evidence type="ECO:0000256" key="1">
    <source>
        <dbReference type="ARBA" id="ARBA00004496"/>
    </source>
</evidence>
<reference evidence="8" key="1">
    <citation type="submission" date="2016-11" db="UniProtKB">
        <authorList>
            <consortium name="WormBaseParasite"/>
        </authorList>
    </citation>
    <scope>IDENTIFICATION</scope>
</reference>
<dbReference type="SUPFAM" id="SSF50729">
    <property type="entry name" value="PH domain-like"/>
    <property type="match status" value="1"/>
</dbReference>
<sequence length="547" mass="60003">MDSLDPPDSLNSPSGAPRFIRFDWWVTHRFYHFVPSSQSEEPPILFFFFSFARVYTMAKDIYKTFKRSVSGIVGRDNINGESSSSPSTSAPQVKYRGGTGRTWIHPPDYLINGHVEYVARYLGCVETPKEKGSDTAREAIHAIRFQRDLKRSEQSRETAKLQKVEIKISIDSVSIADQKTKTIMFTFPLGRISFCADDKDDKRMFSFIARAEGSDGNHSCYAFTSEKLAEDITLTIGEAFDLAYKRYLDKNRSSLENQREFYILKKKIAELEAENQVLVERLNHELKANNRGDLTSYENTGIPPYPGKAPPALPLSPMPQGPPPNMPSSIYAMPRETDRSTPPTEIAPALPPISTSSNGTPSASPPSTSPSGPAPTVPPPRPPALAPPPPVAPRKNTIVSPKNSSAGQLEGLNLGEPRRAVSNVFDDSFDPRADEKKNGPVQSDYNPFGADFLPGLQNGKVSPPSASAAFLASEAISRLPRNDSVPKKTAADYDAMINEVDKKLAAMSSGSFEFGQLQTGDLGGIEGENEYGTPSDHLNPKVMNLKE</sequence>
<comment type="subcellular location">
    <subcellularLocation>
        <location evidence="1">Cytoplasm</location>
    </subcellularLocation>
</comment>
<protein>
    <submittedName>
        <fullName evidence="8">PID domain-containing protein</fullName>
    </submittedName>
</protein>
<feature type="region of interest" description="Disordered" evidence="5">
    <location>
        <begin position="76"/>
        <end position="95"/>
    </location>
</feature>
<dbReference type="InterPro" id="IPR051133">
    <property type="entry name" value="Adapter_Engulfment-Domain"/>
</dbReference>
<dbReference type="GO" id="GO:0043277">
    <property type="term" value="P:apoptotic cell clearance"/>
    <property type="evidence" value="ECO:0007669"/>
    <property type="project" value="UniProtKB-ARBA"/>
</dbReference>
<feature type="compositionally biased region" description="Basic and acidic residues" evidence="5">
    <location>
        <begin position="429"/>
        <end position="438"/>
    </location>
</feature>